<sequence length="113" mass="11425">MTTPTFRPVRDTGAFLAELAMLAGLAAAGVGLGGSTGIRIALAVVFPLVAAVLWGLWLAPRAGRRLPRTRRIVAKVALLAITGGLLVAAGHPVLGIAGFVVTTAVVTTAELTS</sequence>
<dbReference type="EMBL" id="BAAAQK010000005">
    <property type="protein sequence ID" value="GAA1840391.1"/>
    <property type="molecule type" value="Genomic_DNA"/>
</dbReference>
<evidence type="ECO:0000313" key="3">
    <source>
        <dbReference type="Proteomes" id="UP001500449"/>
    </source>
</evidence>
<dbReference type="Proteomes" id="UP001500449">
    <property type="component" value="Unassembled WGS sequence"/>
</dbReference>
<dbReference type="InterPro" id="IPR021214">
    <property type="entry name" value="DUF2568"/>
</dbReference>
<keyword evidence="3" id="KW-1185">Reference proteome</keyword>
<accession>A0ABN2MX01</accession>
<keyword evidence="1" id="KW-0812">Transmembrane</keyword>
<organism evidence="2 3">
    <name type="scientific">Pseudonocardia ailaonensis</name>
    <dbReference type="NCBI Taxonomy" id="367279"/>
    <lineage>
        <taxon>Bacteria</taxon>
        <taxon>Bacillati</taxon>
        <taxon>Actinomycetota</taxon>
        <taxon>Actinomycetes</taxon>
        <taxon>Pseudonocardiales</taxon>
        <taxon>Pseudonocardiaceae</taxon>
        <taxon>Pseudonocardia</taxon>
    </lineage>
</organism>
<evidence type="ECO:0000256" key="1">
    <source>
        <dbReference type="SAM" id="Phobius"/>
    </source>
</evidence>
<name>A0ABN2MX01_9PSEU</name>
<evidence type="ECO:0008006" key="4">
    <source>
        <dbReference type="Google" id="ProtNLM"/>
    </source>
</evidence>
<gene>
    <name evidence="2" type="ORF">GCM10009836_19670</name>
</gene>
<keyword evidence="1" id="KW-1133">Transmembrane helix</keyword>
<reference evidence="2 3" key="1">
    <citation type="journal article" date="2019" name="Int. J. Syst. Evol. Microbiol.">
        <title>The Global Catalogue of Microorganisms (GCM) 10K type strain sequencing project: providing services to taxonomists for standard genome sequencing and annotation.</title>
        <authorList>
            <consortium name="The Broad Institute Genomics Platform"/>
            <consortium name="The Broad Institute Genome Sequencing Center for Infectious Disease"/>
            <person name="Wu L."/>
            <person name="Ma J."/>
        </authorList>
    </citation>
    <scope>NUCLEOTIDE SEQUENCE [LARGE SCALE GENOMIC DNA]</scope>
    <source>
        <strain evidence="2 3">JCM 16009</strain>
    </source>
</reference>
<evidence type="ECO:0000313" key="2">
    <source>
        <dbReference type="EMBL" id="GAA1840391.1"/>
    </source>
</evidence>
<keyword evidence="1" id="KW-0472">Membrane</keyword>
<dbReference type="Pfam" id="PF10823">
    <property type="entry name" value="DUF2568"/>
    <property type="match status" value="1"/>
</dbReference>
<proteinExistence type="predicted"/>
<feature type="transmembrane region" description="Helical" evidence="1">
    <location>
        <begin position="38"/>
        <end position="60"/>
    </location>
</feature>
<comment type="caution">
    <text evidence="2">The sequence shown here is derived from an EMBL/GenBank/DDBJ whole genome shotgun (WGS) entry which is preliminary data.</text>
</comment>
<feature type="transmembrane region" description="Helical" evidence="1">
    <location>
        <begin position="12"/>
        <end position="32"/>
    </location>
</feature>
<protein>
    <recommendedName>
        <fullName evidence="4">DUF2568 domain-containing protein</fullName>
    </recommendedName>
</protein>
<dbReference type="RefSeq" id="WP_344414740.1">
    <property type="nucleotide sequence ID" value="NZ_BAAAQK010000005.1"/>
</dbReference>